<dbReference type="GO" id="GO:0090560">
    <property type="term" value="F:2-(3-amino-3-carboxypropyl)histidine synthase activity"/>
    <property type="evidence" value="ECO:0007669"/>
    <property type="project" value="InterPro"/>
</dbReference>
<comment type="similarity">
    <text evidence="3 10">Belongs to the DPH1/DPH2 family. DPH2 subfamily.</text>
</comment>
<comment type="cofactor">
    <cofactor evidence="1">
        <name>[4Fe-4S] cluster</name>
        <dbReference type="ChEBI" id="CHEBI:49883"/>
    </cofactor>
</comment>
<evidence type="ECO:0000256" key="2">
    <source>
        <dbReference type="ARBA" id="ARBA00005156"/>
    </source>
</evidence>
<feature type="region of interest" description="Disordered" evidence="11">
    <location>
        <begin position="445"/>
        <end position="478"/>
    </location>
</feature>
<evidence type="ECO:0000256" key="3">
    <source>
        <dbReference type="ARBA" id="ARBA00006179"/>
    </source>
</evidence>
<comment type="function">
    <text evidence="10">Required for the first step of diphthamide biosynthesis, a post-translational modification of histidine which occurs in elongation factor 2. DPH1 and DPH2 transfer a 3-amino-3-carboxypropyl (ACP) group from S-adenosyl-L-methionine (SAM) to a histidine residue, the reaction is assisted by a reduction system comprising DPH3 and a NADH-dependent reductase. Facilitates the reduction of the catalytic iron-sulfur cluster found in the DPH1 subunit.</text>
</comment>
<name>A0A1Q3ESN1_LENED</name>
<comment type="caution">
    <text evidence="12">The sequence shown here is derived from an EMBL/GenBank/DDBJ whole genome shotgun (WGS) entry which is preliminary data.</text>
</comment>
<dbReference type="PANTHER" id="PTHR10762:SF2">
    <property type="entry name" value="2-(3-AMINO-3-CARBOXYPROPYL)HISTIDINE SYNTHASE SUBUNIT 2"/>
    <property type="match status" value="1"/>
</dbReference>
<comment type="subunit">
    <text evidence="8">Component of the 2-(3-amino-3-carboxypropyl)histidine synthase complex composed of DPH1, DPH2, DPH3 and a NADH-dependent reductase, predominantly CBR1.</text>
</comment>
<organism evidence="12 13">
    <name type="scientific">Lentinula edodes</name>
    <name type="common">Shiitake mushroom</name>
    <name type="synonym">Lentinus edodes</name>
    <dbReference type="NCBI Taxonomy" id="5353"/>
    <lineage>
        <taxon>Eukaryota</taxon>
        <taxon>Fungi</taxon>
        <taxon>Dikarya</taxon>
        <taxon>Basidiomycota</taxon>
        <taxon>Agaricomycotina</taxon>
        <taxon>Agaricomycetes</taxon>
        <taxon>Agaricomycetidae</taxon>
        <taxon>Agaricales</taxon>
        <taxon>Marasmiineae</taxon>
        <taxon>Omphalotaceae</taxon>
        <taxon>Lentinula</taxon>
    </lineage>
</organism>
<dbReference type="AlphaFoldDB" id="A0A1Q3ESN1"/>
<keyword evidence="6 10" id="KW-0408">Iron</keyword>
<evidence type="ECO:0000256" key="8">
    <source>
        <dbReference type="ARBA" id="ARBA00034128"/>
    </source>
</evidence>
<evidence type="ECO:0000313" key="13">
    <source>
        <dbReference type="Proteomes" id="UP000188533"/>
    </source>
</evidence>
<sequence length="478" mass="53087">MSVENTAFSASGEEVIARSIDIEVDDTADKLKSLAEFDAFYEIERTAREIEEDNFKRVALQFPDELLHDSVQIFRRLKRRIGLDKELYVLADTSYGSCCVDEVAAQHIDANALVHYGHACMSQTYRLPVIYVFGKKTVDVEDCVNRIAPKRSFYAMMSHTHIKQGDCQLAYAEIPDKLLPPDHPESSRTLPEEVDQDCTIFYVGDESLGLTNLLMTHSSCDVYQYSPTSQTSCLASGRTNKLLMRRYAAMQKGRDADVFGILVGTLGVASYLPLIKHIRTLLNASHKKSYTISVGKLNPSKLANFMEIECFVLVACPENSLIDAKDFYRPIITPYELEVALQAEQSWTGKYILDFEKLLAEYGQGDKTEIAEGNDEDKDEDAPVFSLVTGKYRHAKQFGPISSETNSMASPSSSAALIQRNQDNALSLLSDSAAAQFLQSRTYQGLDPRLGQDAPSALEQGRSGIARGYGGSTLDHKS</sequence>
<evidence type="ECO:0000256" key="5">
    <source>
        <dbReference type="ARBA" id="ARBA00022723"/>
    </source>
</evidence>
<dbReference type="GO" id="GO:0017183">
    <property type="term" value="P:protein histidyl modification to diphthamide"/>
    <property type="evidence" value="ECO:0007669"/>
    <property type="project" value="UniProtKB-UniPathway"/>
</dbReference>
<keyword evidence="7 10" id="KW-0411">Iron-sulfur</keyword>
<keyword evidence="13" id="KW-1185">Reference proteome</keyword>
<dbReference type="FunFam" id="3.40.50.11860:FF:000001">
    <property type="entry name" value="2-(3-amino-3-carboxypropyl)histidine synthase subunit 2"/>
    <property type="match status" value="1"/>
</dbReference>
<dbReference type="InterPro" id="IPR042265">
    <property type="entry name" value="DPH1/DPH2_3"/>
</dbReference>
<evidence type="ECO:0000256" key="9">
    <source>
        <dbReference type="ARBA" id="ARBA00054092"/>
    </source>
</evidence>
<dbReference type="InterPro" id="IPR042263">
    <property type="entry name" value="DPH1/DPH2_1"/>
</dbReference>
<keyword evidence="10" id="KW-0963">Cytoplasm</keyword>
<evidence type="ECO:0000256" key="4">
    <source>
        <dbReference type="ARBA" id="ARBA00021914"/>
    </source>
</evidence>
<reference evidence="12 13" key="1">
    <citation type="submission" date="2016-08" db="EMBL/GenBank/DDBJ databases">
        <authorList>
            <consortium name="Lentinula edodes genome sequencing consortium"/>
            <person name="Sakamoto Y."/>
            <person name="Nakade K."/>
            <person name="Sato S."/>
            <person name="Yoshida Y."/>
            <person name="Miyazaki K."/>
            <person name="Natsume S."/>
            <person name="Konno N."/>
        </authorList>
    </citation>
    <scope>NUCLEOTIDE SEQUENCE [LARGE SCALE GENOMIC DNA]</scope>
    <source>
        <strain evidence="12 13">NBRC 111202</strain>
    </source>
</reference>
<dbReference type="PANTHER" id="PTHR10762">
    <property type="entry name" value="DIPHTHAMIDE BIOSYNTHESIS PROTEIN"/>
    <property type="match status" value="1"/>
</dbReference>
<evidence type="ECO:0000256" key="10">
    <source>
        <dbReference type="RuleBase" id="RU364133"/>
    </source>
</evidence>
<dbReference type="EMBL" id="BDGU01001598">
    <property type="protein sequence ID" value="GAW10231.1"/>
    <property type="molecule type" value="Genomic_DNA"/>
</dbReference>
<proteinExistence type="inferred from homology"/>
<dbReference type="NCBIfam" id="TIGR00322">
    <property type="entry name" value="diphth2_R"/>
    <property type="match status" value="1"/>
</dbReference>
<reference evidence="12 13" key="2">
    <citation type="submission" date="2017-02" db="EMBL/GenBank/DDBJ databases">
        <title>A genome survey and senescence transcriptome analysis in Lentinula edodes.</title>
        <authorList>
            <person name="Sakamoto Y."/>
            <person name="Nakade K."/>
            <person name="Sato S."/>
            <person name="Yoshida Y."/>
            <person name="Miyazaki K."/>
            <person name="Natsume S."/>
            <person name="Konno N."/>
        </authorList>
    </citation>
    <scope>NUCLEOTIDE SEQUENCE [LARGE SCALE GENOMIC DNA]</scope>
    <source>
        <strain evidence="12 13">NBRC 111202</strain>
    </source>
</reference>
<comment type="subcellular location">
    <subcellularLocation>
        <location evidence="10">Cytoplasm</location>
    </subcellularLocation>
</comment>
<comment type="pathway">
    <text evidence="2 10">Protein modification; peptidyl-diphthamide biosynthesis.</text>
</comment>
<evidence type="ECO:0000256" key="11">
    <source>
        <dbReference type="SAM" id="MobiDB-lite"/>
    </source>
</evidence>
<dbReference type="GO" id="GO:0051536">
    <property type="term" value="F:iron-sulfur cluster binding"/>
    <property type="evidence" value="ECO:0007669"/>
    <property type="project" value="UniProtKB-KW"/>
</dbReference>
<dbReference type="InterPro" id="IPR016435">
    <property type="entry name" value="DPH1/DPH2"/>
</dbReference>
<protein>
    <recommendedName>
        <fullName evidence="4 10">2-(3-amino-3-carboxypropyl)histidine synthase subunit 2</fullName>
    </recommendedName>
</protein>
<dbReference type="Gene3D" id="3.40.50.11840">
    <property type="entry name" value="Diphthamide synthesis DPH1/DPH2 domain 1"/>
    <property type="match status" value="1"/>
</dbReference>
<dbReference type="Proteomes" id="UP000188533">
    <property type="component" value="Unassembled WGS sequence"/>
</dbReference>
<dbReference type="Pfam" id="PF01866">
    <property type="entry name" value="Diphthamide_syn"/>
    <property type="match status" value="1"/>
</dbReference>
<gene>
    <name evidence="12" type="ORF">LENED_012474</name>
</gene>
<dbReference type="Gene3D" id="3.40.50.11860">
    <property type="entry name" value="Diphthamide synthesis DPH1/DPH2 domain 3"/>
    <property type="match status" value="1"/>
</dbReference>
<evidence type="ECO:0000256" key="1">
    <source>
        <dbReference type="ARBA" id="ARBA00001966"/>
    </source>
</evidence>
<dbReference type="NCBIfam" id="TIGR00272">
    <property type="entry name" value="DPH2"/>
    <property type="match status" value="1"/>
</dbReference>
<accession>A0A1Q3ESN1</accession>
<evidence type="ECO:0000256" key="6">
    <source>
        <dbReference type="ARBA" id="ARBA00023004"/>
    </source>
</evidence>
<dbReference type="UniPathway" id="UPA00559"/>
<dbReference type="GO" id="GO:0005737">
    <property type="term" value="C:cytoplasm"/>
    <property type="evidence" value="ECO:0007669"/>
    <property type="project" value="UniProtKB-SubCell"/>
</dbReference>
<evidence type="ECO:0000256" key="7">
    <source>
        <dbReference type="ARBA" id="ARBA00023014"/>
    </source>
</evidence>
<dbReference type="InterPro" id="IPR010014">
    <property type="entry name" value="DHP2"/>
</dbReference>
<evidence type="ECO:0000313" key="12">
    <source>
        <dbReference type="EMBL" id="GAW10231.1"/>
    </source>
</evidence>
<keyword evidence="5 10" id="KW-0479">Metal-binding</keyword>
<comment type="function">
    <text evidence="9">Required for the first step of diphthamide biosynthesis, a post-translational modification of histidine which occurs in elongation factor 2. DPH1 and DPH2 transfer a 3-amino-3-carboxypropyl (ACP) group from S-adenosyl-L-methionine (SAM) to a histidine residue, the reaction is assisted by a reduction system comprising DPH3 and a NADH-dependent reductase, predominantly CBR1. Facilitates the reduction of the catalytic iron-sulfur cluster found in the DPH1 subunit.</text>
</comment>
<dbReference type="FunFam" id="3.40.50.11840:FF:000002">
    <property type="entry name" value="2-(3-amino-3-carboxypropyl)histidine synthase subunit 2"/>
    <property type="match status" value="1"/>
</dbReference>
<dbReference type="SFLD" id="SFLDS00032">
    <property type="entry name" value="Radical_SAM_3-amino-3-carboxyp"/>
    <property type="match status" value="1"/>
</dbReference>
<dbReference type="GO" id="GO:0046872">
    <property type="term" value="F:metal ion binding"/>
    <property type="evidence" value="ECO:0007669"/>
    <property type="project" value="UniProtKB-KW"/>
</dbReference>
<dbReference type="STRING" id="5353.A0A1Q3ESN1"/>